<organism evidence="5 6">
    <name type="scientific">Bacteroides helcogenes (strain ATCC 35417 / DSM 20613 / JCM 6297 / CCUG 15421 / P 36-108)</name>
    <dbReference type="NCBI Taxonomy" id="693979"/>
    <lineage>
        <taxon>Bacteria</taxon>
        <taxon>Pseudomonadati</taxon>
        <taxon>Bacteroidota</taxon>
        <taxon>Bacteroidia</taxon>
        <taxon>Bacteroidales</taxon>
        <taxon>Bacteroidaceae</taxon>
        <taxon>Bacteroides</taxon>
    </lineage>
</organism>
<dbReference type="GO" id="GO:0005829">
    <property type="term" value="C:cytosol"/>
    <property type="evidence" value="ECO:0007669"/>
    <property type="project" value="TreeGrafter"/>
</dbReference>
<accession>E6SUD5</accession>
<dbReference type="STRING" id="693979.Bache_0324"/>
<evidence type="ECO:0000256" key="2">
    <source>
        <dbReference type="ARBA" id="ARBA00022729"/>
    </source>
</evidence>
<keyword evidence="6" id="KW-1185">Reference proteome</keyword>
<dbReference type="Proteomes" id="UP000008630">
    <property type="component" value="Chromosome"/>
</dbReference>
<dbReference type="AlphaFoldDB" id="E6SUD5"/>
<dbReference type="RefSeq" id="WP_013545970.1">
    <property type="nucleotide sequence ID" value="NC_014933.1"/>
</dbReference>
<evidence type="ECO:0000256" key="4">
    <source>
        <dbReference type="SAM" id="SignalP"/>
    </source>
</evidence>
<dbReference type="eggNOG" id="COG2825">
    <property type="taxonomic scope" value="Bacteria"/>
</dbReference>
<proteinExistence type="inferred from homology"/>
<dbReference type="SUPFAM" id="SSF111384">
    <property type="entry name" value="OmpH-like"/>
    <property type="match status" value="1"/>
</dbReference>
<evidence type="ECO:0000256" key="3">
    <source>
        <dbReference type="SAM" id="Coils"/>
    </source>
</evidence>
<dbReference type="HOGENOM" id="CLU_053320_0_1_10"/>
<keyword evidence="2 4" id="KW-0732">Signal</keyword>
<dbReference type="PATRIC" id="fig|693979.3.peg.351"/>
<dbReference type="PANTHER" id="PTHR35089">
    <property type="entry name" value="CHAPERONE PROTEIN SKP"/>
    <property type="match status" value="1"/>
</dbReference>
<feature type="coiled-coil region" evidence="3">
    <location>
        <begin position="60"/>
        <end position="87"/>
    </location>
</feature>
<dbReference type="GO" id="GO:0051082">
    <property type="term" value="F:unfolded protein binding"/>
    <property type="evidence" value="ECO:0007669"/>
    <property type="project" value="InterPro"/>
</dbReference>
<dbReference type="KEGG" id="bhl:Bache_0324"/>
<dbReference type="GO" id="GO:0050821">
    <property type="term" value="P:protein stabilization"/>
    <property type="evidence" value="ECO:0007669"/>
    <property type="project" value="TreeGrafter"/>
</dbReference>
<evidence type="ECO:0000256" key="1">
    <source>
        <dbReference type="ARBA" id="ARBA00009091"/>
    </source>
</evidence>
<name>E6SUD5_BACT6</name>
<dbReference type="OrthoDB" id="9788552at2"/>
<reference key="1">
    <citation type="submission" date="2010-11" db="EMBL/GenBank/DDBJ databases">
        <title>The complete genome of Bacteroides helcogenes P 36-108.</title>
        <authorList>
            <consortium name="US DOE Joint Genome Institute (JGI-PGF)"/>
            <person name="Lucas S."/>
            <person name="Copeland A."/>
            <person name="Lapidus A."/>
            <person name="Bruce D."/>
            <person name="Goodwin L."/>
            <person name="Pitluck S."/>
            <person name="Kyrpides N."/>
            <person name="Mavromatis K."/>
            <person name="Ivanova N."/>
            <person name="Zeytun A."/>
            <person name="Brettin T."/>
            <person name="Detter J.C."/>
            <person name="Tapia R."/>
            <person name="Han C."/>
            <person name="Land M."/>
            <person name="Hauser L."/>
            <person name="Markowitz V."/>
            <person name="Cheng J.-F."/>
            <person name="Hugenholtz P."/>
            <person name="Woyke T."/>
            <person name="Wu D."/>
            <person name="Gronow S."/>
            <person name="Wellnitz S."/>
            <person name="Brambilla E."/>
            <person name="Klenk H.-P."/>
            <person name="Eisen J.A."/>
        </authorList>
    </citation>
    <scope>NUCLEOTIDE SEQUENCE</scope>
    <source>
        <strain>P 36-108</strain>
    </source>
</reference>
<dbReference type="EMBL" id="CP002352">
    <property type="protein sequence ID" value="ADV42353.1"/>
    <property type="molecule type" value="Genomic_DNA"/>
</dbReference>
<evidence type="ECO:0000313" key="5">
    <source>
        <dbReference type="EMBL" id="ADV42353.1"/>
    </source>
</evidence>
<dbReference type="PANTHER" id="PTHR35089:SF1">
    <property type="entry name" value="CHAPERONE PROTEIN SKP"/>
    <property type="match status" value="1"/>
</dbReference>
<dbReference type="Pfam" id="PF03938">
    <property type="entry name" value="OmpH"/>
    <property type="match status" value="1"/>
</dbReference>
<reference evidence="5 6" key="2">
    <citation type="journal article" date="2011" name="Stand. Genomic Sci.">
        <title>Complete genome sequence of Bacteroides helcogenes type strain (P 36-108).</title>
        <authorList>
            <person name="Pati A."/>
            <person name="Gronow S."/>
            <person name="Zeytun A."/>
            <person name="Lapidus A."/>
            <person name="Nolan M."/>
            <person name="Hammon N."/>
            <person name="Deshpande S."/>
            <person name="Cheng J.F."/>
            <person name="Tapia R."/>
            <person name="Han C."/>
            <person name="Goodwin L."/>
            <person name="Pitluck S."/>
            <person name="Liolios K."/>
            <person name="Pagani I."/>
            <person name="Ivanova N."/>
            <person name="Mavromatis K."/>
            <person name="Chen A."/>
            <person name="Palaniappan K."/>
            <person name="Land M."/>
            <person name="Hauser L."/>
            <person name="Chang Y.J."/>
            <person name="Jeffries C.D."/>
            <person name="Detter J.C."/>
            <person name="Brambilla E."/>
            <person name="Rohde M."/>
            <person name="Goker M."/>
            <person name="Woyke T."/>
            <person name="Bristow J."/>
            <person name="Eisen J.A."/>
            <person name="Markowitz V."/>
            <person name="Hugenholtz P."/>
            <person name="Kyrpides N.C."/>
            <person name="Klenk H.P."/>
            <person name="Lucas S."/>
        </authorList>
    </citation>
    <scope>NUCLEOTIDE SEQUENCE [LARGE SCALE GENOMIC DNA]</scope>
    <source>
        <strain evidence="6">ATCC 35417 / DSM 20613 / JCM 6297 / CCUG 15421 / P 36-108</strain>
    </source>
</reference>
<keyword evidence="3" id="KW-0175">Coiled coil</keyword>
<evidence type="ECO:0000313" key="6">
    <source>
        <dbReference type="Proteomes" id="UP000008630"/>
    </source>
</evidence>
<dbReference type="InterPro" id="IPR005632">
    <property type="entry name" value="Chaperone_Skp"/>
</dbReference>
<gene>
    <name evidence="5" type="ordered locus">Bache_0324</name>
</gene>
<comment type="similarity">
    <text evidence="1">Belongs to the Skp family.</text>
</comment>
<sequence length="171" mass="19415">MKKSLLILFLLFAAGMAANAQKFALIDMEYILKNIPAYERANELLDKSSKVWQSEVEKISEEAKKMYKDYQAQIATLSEEQRGKREEAIVAKEKSASELRRQYFGPEGELYKKREGLMRPIQNEIYNAVKEISTQKGYSMVVDRASATSIIFASPSIDISNEVLAKLGYSN</sequence>
<dbReference type="SMART" id="SM00935">
    <property type="entry name" value="OmpH"/>
    <property type="match status" value="1"/>
</dbReference>
<dbReference type="InterPro" id="IPR024930">
    <property type="entry name" value="Skp_dom_sf"/>
</dbReference>
<protein>
    <submittedName>
        <fullName evidence="5">Outer membrane chaperone Skp (OmpH)</fullName>
    </submittedName>
</protein>
<feature type="signal peptide" evidence="4">
    <location>
        <begin position="1"/>
        <end position="20"/>
    </location>
</feature>
<feature type="chain" id="PRO_5003209417" evidence="4">
    <location>
        <begin position="21"/>
        <end position="171"/>
    </location>
</feature>
<dbReference type="Gene3D" id="3.30.910.20">
    <property type="entry name" value="Skp domain"/>
    <property type="match status" value="1"/>
</dbReference>